<evidence type="ECO:0000259" key="10">
    <source>
        <dbReference type="Pfam" id="PF13231"/>
    </source>
</evidence>
<feature type="transmembrane region" description="Helical" evidence="9">
    <location>
        <begin position="51"/>
        <end position="84"/>
    </location>
</feature>
<keyword evidence="5 9" id="KW-0812">Transmembrane</keyword>
<name>A0A538TT95_UNCEI</name>
<dbReference type="GO" id="GO:0005886">
    <property type="term" value="C:plasma membrane"/>
    <property type="evidence" value="ECO:0007669"/>
    <property type="project" value="UniProtKB-SubCell"/>
</dbReference>
<feature type="transmembrane region" description="Helical" evidence="9">
    <location>
        <begin position="322"/>
        <end position="340"/>
    </location>
</feature>
<feature type="transmembrane region" description="Helical" evidence="9">
    <location>
        <begin position="104"/>
        <end position="130"/>
    </location>
</feature>
<organism evidence="11 12">
    <name type="scientific">Eiseniibacteriota bacterium</name>
    <dbReference type="NCBI Taxonomy" id="2212470"/>
    <lineage>
        <taxon>Bacteria</taxon>
        <taxon>Candidatus Eiseniibacteriota</taxon>
    </lineage>
</organism>
<comment type="caution">
    <text evidence="11">The sequence shown here is derived from an EMBL/GenBank/DDBJ whole genome shotgun (WGS) entry which is preliminary data.</text>
</comment>
<dbReference type="PANTHER" id="PTHR33908">
    <property type="entry name" value="MANNOSYLTRANSFERASE YKCB-RELATED"/>
    <property type="match status" value="1"/>
</dbReference>
<evidence type="ECO:0000313" key="11">
    <source>
        <dbReference type="EMBL" id="TMQ66836.1"/>
    </source>
</evidence>
<evidence type="ECO:0000256" key="3">
    <source>
        <dbReference type="ARBA" id="ARBA00022676"/>
    </source>
</evidence>
<keyword evidence="3" id="KW-0328">Glycosyltransferase</keyword>
<proteinExistence type="predicted"/>
<feature type="transmembrane region" description="Helical" evidence="9">
    <location>
        <begin position="239"/>
        <end position="257"/>
    </location>
</feature>
<keyword evidence="2" id="KW-1003">Cell membrane</keyword>
<evidence type="ECO:0000256" key="6">
    <source>
        <dbReference type="ARBA" id="ARBA00022989"/>
    </source>
</evidence>
<protein>
    <submittedName>
        <fullName evidence="11">Glycosyltransferase family 39 protein</fullName>
    </submittedName>
</protein>
<sequence length="513" mass="55865">MGSGGWWFATLGLTLLRLWLALWVPLGDDEGYYWVWSRHLAASYYDHPPMVAWLVALSTHVLGSSLVALRLPFVACGTLSAVALRALVERITGDGRLARESSMLFQVVPVFVALGFMVIPDAPLILFWLLAGLAAHRLERRPGLASAVLLGVALGAAALSKYIAGLLWVSLAGYLVLQFRAKSVAPLAAAFAVAVLIASPVLWWNAGHDWASFRYQFVSRHQQAHFDLGRLALYLGSQALYLTPPLLALLAVATLGVGARRVERGDRLLWWLGAPTALVFLAVAGFTRFKPNWAAPGYATLVVVAVRGASRWRDRSPRLAQALGVATVASAIACAAFPLVQLARPLFPLPPRADPTVDMAGWPAIAARAERAATKIRSETGAMPFYAAGRYQLASRLEFYLPGHPDVFSLNPGRDAYDDWQDLASLRGRDCIFVTSDRFPTAPQQLARWDSTRVEARLVVATRGREQFRVTVYVVRGYRPGPPDDGGRASRAGPTQGRELAPGSGDLRERVRA</sequence>
<dbReference type="EMBL" id="VBOY01000053">
    <property type="protein sequence ID" value="TMQ66836.1"/>
    <property type="molecule type" value="Genomic_DNA"/>
</dbReference>
<feature type="domain" description="Glycosyltransferase RgtA/B/C/D-like" evidence="10">
    <location>
        <begin position="46"/>
        <end position="204"/>
    </location>
</feature>
<dbReference type="InterPro" id="IPR038731">
    <property type="entry name" value="RgtA/B/C-like"/>
</dbReference>
<evidence type="ECO:0000313" key="12">
    <source>
        <dbReference type="Proteomes" id="UP000316609"/>
    </source>
</evidence>
<keyword evidence="6 9" id="KW-1133">Transmembrane helix</keyword>
<gene>
    <name evidence="11" type="ORF">E6K78_06020</name>
</gene>
<evidence type="ECO:0000256" key="5">
    <source>
        <dbReference type="ARBA" id="ARBA00022692"/>
    </source>
</evidence>
<dbReference type="PANTHER" id="PTHR33908:SF11">
    <property type="entry name" value="MEMBRANE PROTEIN"/>
    <property type="match status" value="1"/>
</dbReference>
<dbReference type="GO" id="GO:0009103">
    <property type="term" value="P:lipopolysaccharide biosynthetic process"/>
    <property type="evidence" value="ECO:0007669"/>
    <property type="project" value="UniProtKB-ARBA"/>
</dbReference>
<feature type="transmembrane region" description="Helical" evidence="9">
    <location>
        <begin position="293"/>
        <end position="310"/>
    </location>
</feature>
<feature type="transmembrane region" description="Helical" evidence="9">
    <location>
        <begin position="184"/>
        <end position="204"/>
    </location>
</feature>
<evidence type="ECO:0000256" key="8">
    <source>
        <dbReference type="SAM" id="MobiDB-lite"/>
    </source>
</evidence>
<dbReference type="InterPro" id="IPR050297">
    <property type="entry name" value="LipidA_mod_glycosyltrf_83"/>
</dbReference>
<evidence type="ECO:0000256" key="1">
    <source>
        <dbReference type="ARBA" id="ARBA00004651"/>
    </source>
</evidence>
<dbReference type="AlphaFoldDB" id="A0A538TT95"/>
<evidence type="ECO:0000256" key="9">
    <source>
        <dbReference type="SAM" id="Phobius"/>
    </source>
</evidence>
<evidence type="ECO:0000256" key="4">
    <source>
        <dbReference type="ARBA" id="ARBA00022679"/>
    </source>
</evidence>
<dbReference type="GO" id="GO:0016763">
    <property type="term" value="F:pentosyltransferase activity"/>
    <property type="evidence" value="ECO:0007669"/>
    <property type="project" value="TreeGrafter"/>
</dbReference>
<evidence type="ECO:0000256" key="2">
    <source>
        <dbReference type="ARBA" id="ARBA00022475"/>
    </source>
</evidence>
<accession>A0A538TT95</accession>
<dbReference type="Proteomes" id="UP000316609">
    <property type="component" value="Unassembled WGS sequence"/>
</dbReference>
<reference evidence="11 12" key="1">
    <citation type="journal article" date="2019" name="Nat. Microbiol.">
        <title>Mediterranean grassland soil C-N compound turnover is dependent on rainfall and depth, and is mediated by genomically divergent microorganisms.</title>
        <authorList>
            <person name="Diamond S."/>
            <person name="Andeer P.F."/>
            <person name="Li Z."/>
            <person name="Crits-Christoph A."/>
            <person name="Burstein D."/>
            <person name="Anantharaman K."/>
            <person name="Lane K.R."/>
            <person name="Thomas B.C."/>
            <person name="Pan C."/>
            <person name="Northen T.R."/>
            <person name="Banfield J.F."/>
        </authorList>
    </citation>
    <scope>NUCLEOTIDE SEQUENCE [LARGE SCALE GENOMIC DNA]</scope>
    <source>
        <strain evidence="11">WS_8</strain>
    </source>
</reference>
<comment type="subcellular location">
    <subcellularLocation>
        <location evidence="1">Cell membrane</location>
        <topology evidence="1">Multi-pass membrane protein</topology>
    </subcellularLocation>
</comment>
<feature type="transmembrane region" description="Helical" evidence="9">
    <location>
        <begin position="269"/>
        <end position="287"/>
    </location>
</feature>
<keyword evidence="7 9" id="KW-0472">Membrane</keyword>
<dbReference type="Pfam" id="PF13231">
    <property type="entry name" value="PMT_2"/>
    <property type="match status" value="1"/>
</dbReference>
<keyword evidence="4 11" id="KW-0808">Transferase</keyword>
<evidence type="ECO:0000256" key="7">
    <source>
        <dbReference type="ARBA" id="ARBA00023136"/>
    </source>
</evidence>
<feature type="transmembrane region" description="Helical" evidence="9">
    <location>
        <begin position="150"/>
        <end position="177"/>
    </location>
</feature>
<feature type="region of interest" description="Disordered" evidence="8">
    <location>
        <begin position="479"/>
        <end position="513"/>
    </location>
</feature>